<dbReference type="GO" id="GO:0046872">
    <property type="term" value="F:metal ion binding"/>
    <property type="evidence" value="ECO:0007669"/>
    <property type="project" value="UniProtKB-KW"/>
</dbReference>
<feature type="transmembrane region" description="Helical" evidence="5">
    <location>
        <begin position="161"/>
        <end position="180"/>
    </location>
</feature>
<evidence type="ECO:0000256" key="2">
    <source>
        <dbReference type="ARBA" id="ARBA00022723"/>
    </source>
</evidence>
<gene>
    <name evidence="7" type="ORF">DNU06_03530</name>
</gene>
<dbReference type="EMBL" id="QKSB01000001">
    <property type="protein sequence ID" value="PZE18911.1"/>
    <property type="molecule type" value="Genomic_DNA"/>
</dbReference>
<evidence type="ECO:0000313" key="8">
    <source>
        <dbReference type="Proteomes" id="UP000249248"/>
    </source>
</evidence>
<dbReference type="Pfam" id="PF00034">
    <property type="entry name" value="Cytochrom_C"/>
    <property type="match status" value="1"/>
</dbReference>
<keyword evidence="8" id="KW-1185">Reference proteome</keyword>
<evidence type="ECO:0000259" key="6">
    <source>
        <dbReference type="PROSITE" id="PS51007"/>
    </source>
</evidence>
<evidence type="ECO:0000313" key="7">
    <source>
        <dbReference type="EMBL" id="PZE18911.1"/>
    </source>
</evidence>
<accession>A0A2W1N714</accession>
<keyword evidence="5" id="KW-0472">Membrane</keyword>
<evidence type="ECO:0000256" key="3">
    <source>
        <dbReference type="ARBA" id="ARBA00023004"/>
    </source>
</evidence>
<dbReference type="CDD" id="cd08168">
    <property type="entry name" value="Cytochrom_C3"/>
    <property type="match status" value="1"/>
</dbReference>
<dbReference type="InterPro" id="IPR029467">
    <property type="entry name" value="Cyt_c7-like"/>
</dbReference>
<evidence type="ECO:0000256" key="5">
    <source>
        <dbReference type="SAM" id="Phobius"/>
    </source>
</evidence>
<organism evidence="7 8">
    <name type="scientific">Putridiphycobacter roseus</name>
    <dbReference type="NCBI Taxonomy" id="2219161"/>
    <lineage>
        <taxon>Bacteria</taxon>
        <taxon>Pseudomonadati</taxon>
        <taxon>Bacteroidota</taxon>
        <taxon>Flavobacteriia</taxon>
        <taxon>Flavobacteriales</taxon>
        <taxon>Crocinitomicaceae</taxon>
        <taxon>Putridiphycobacter</taxon>
    </lineage>
</organism>
<feature type="domain" description="Cytochrome c" evidence="6">
    <location>
        <begin position="42"/>
        <end position="138"/>
    </location>
</feature>
<sequence>MNLKSINISPMKLSNKLKISKLSSLFVLTLFLFFISNSGFAQDAEKGEKVFKANCAACHKLDKKLVGPALNGIAERWEENSSIENMYAWIKNSQEYVKASGDPYAKGLVAEFNGSVMTAQAVSDEDIDNLLAYIAAGPAVAVVVEGTGVQEVVVEAEPSNWYWWVIAGLLLVVIFAVSGVSRELKNASLDEDGEPMMEGETFVQSTRRWLWKNFNMVFFFGFVLLIGTLTLGFGGLNQIGVFENYKPDQPIKYSHKLHAGTLGIECKYCHNSVEKSKTAGIPTVNVCMNCHKGVSEGKEYGTTEIQKIYDAAGFDPNTLEYSGETEPIRWTKVHNLPDHVYFNHSQHVKVGGLDCKQCHGDMTKETVARVMTTEDLNAVEDNKIKFTRPTLTMGWCLECHGKKEIDIKSAAKGSYYNEIHKRLLTDKETYQKYKEDGKVTVAELGGWECAKCHY</sequence>
<dbReference type="PANTHER" id="PTHR39425:SF1">
    <property type="entry name" value="CYTOCHROME C7-LIKE DOMAIN-CONTAINING PROTEIN"/>
    <property type="match status" value="1"/>
</dbReference>
<keyword evidence="5" id="KW-0812">Transmembrane</keyword>
<evidence type="ECO:0000256" key="1">
    <source>
        <dbReference type="ARBA" id="ARBA00022617"/>
    </source>
</evidence>
<dbReference type="Gene3D" id="1.10.760.10">
    <property type="entry name" value="Cytochrome c-like domain"/>
    <property type="match status" value="1"/>
</dbReference>
<keyword evidence="2 4" id="KW-0479">Metal-binding</keyword>
<dbReference type="PROSITE" id="PS51007">
    <property type="entry name" value="CYTC"/>
    <property type="match status" value="1"/>
</dbReference>
<dbReference type="InterPro" id="IPR036909">
    <property type="entry name" value="Cyt_c-like_dom_sf"/>
</dbReference>
<evidence type="ECO:0000256" key="4">
    <source>
        <dbReference type="PROSITE-ProRule" id="PRU00433"/>
    </source>
</evidence>
<keyword evidence="5" id="KW-1133">Transmembrane helix</keyword>
<dbReference type="Proteomes" id="UP000249248">
    <property type="component" value="Unassembled WGS sequence"/>
</dbReference>
<dbReference type="InterPro" id="IPR036280">
    <property type="entry name" value="Multihaem_cyt_sf"/>
</dbReference>
<dbReference type="GO" id="GO:0020037">
    <property type="term" value="F:heme binding"/>
    <property type="evidence" value="ECO:0007669"/>
    <property type="project" value="InterPro"/>
</dbReference>
<dbReference type="AlphaFoldDB" id="A0A2W1N714"/>
<feature type="transmembrane region" description="Helical" evidence="5">
    <location>
        <begin position="217"/>
        <end position="236"/>
    </location>
</feature>
<protein>
    <submittedName>
        <fullName evidence="7">Cytochrome C</fullName>
    </submittedName>
</protein>
<proteinExistence type="predicted"/>
<dbReference type="PANTHER" id="PTHR39425">
    <property type="entry name" value="LIPOPROTEIN CYTOCHROME C"/>
    <property type="match status" value="1"/>
</dbReference>
<dbReference type="GO" id="GO:0009055">
    <property type="term" value="F:electron transfer activity"/>
    <property type="evidence" value="ECO:0007669"/>
    <property type="project" value="InterPro"/>
</dbReference>
<keyword evidence="1 4" id="KW-0349">Heme</keyword>
<dbReference type="Gene3D" id="3.90.10.10">
    <property type="entry name" value="Cytochrome C3"/>
    <property type="match status" value="2"/>
</dbReference>
<comment type="caution">
    <text evidence="7">The sequence shown here is derived from an EMBL/GenBank/DDBJ whole genome shotgun (WGS) entry which is preliminary data.</text>
</comment>
<keyword evidence="3 4" id="KW-0408">Iron</keyword>
<dbReference type="InterPro" id="IPR009056">
    <property type="entry name" value="Cyt_c-like_dom"/>
</dbReference>
<name>A0A2W1N714_9FLAO</name>
<dbReference type="SUPFAM" id="SSF46626">
    <property type="entry name" value="Cytochrome c"/>
    <property type="match status" value="1"/>
</dbReference>
<dbReference type="Pfam" id="PF14522">
    <property type="entry name" value="Cytochrome_C7"/>
    <property type="match status" value="1"/>
</dbReference>
<dbReference type="SUPFAM" id="SSF48695">
    <property type="entry name" value="Multiheme cytochromes"/>
    <property type="match status" value="1"/>
</dbReference>
<reference evidence="7 8" key="1">
    <citation type="submission" date="2018-06" db="EMBL/GenBank/DDBJ databases">
        <title>The draft genome sequence of Crocinitomix sp. SM1701.</title>
        <authorList>
            <person name="Zhang X."/>
        </authorList>
    </citation>
    <scope>NUCLEOTIDE SEQUENCE [LARGE SCALE GENOMIC DNA]</scope>
    <source>
        <strain evidence="7 8">SM1701</strain>
    </source>
</reference>